<feature type="transmembrane region" description="Helical" evidence="5">
    <location>
        <begin position="345"/>
        <end position="367"/>
    </location>
</feature>
<evidence type="ECO:0000256" key="2">
    <source>
        <dbReference type="ARBA" id="ARBA00022692"/>
    </source>
</evidence>
<evidence type="ECO:0000256" key="1">
    <source>
        <dbReference type="ARBA" id="ARBA00004141"/>
    </source>
</evidence>
<evidence type="ECO:0000256" key="3">
    <source>
        <dbReference type="ARBA" id="ARBA00022989"/>
    </source>
</evidence>
<dbReference type="RefSeq" id="WP_037053293.1">
    <property type="nucleotide sequence ID" value="NZ_BAAAUZ010000065.1"/>
</dbReference>
<dbReference type="EMBL" id="BSFQ01000052">
    <property type="protein sequence ID" value="GLL15669.1"/>
    <property type="molecule type" value="Genomic_DNA"/>
</dbReference>
<dbReference type="InterPro" id="IPR004841">
    <property type="entry name" value="AA-permease/SLC12A_dom"/>
</dbReference>
<dbReference type="InterPro" id="IPR050367">
    <property type="entry name" value="APC_superfamily"/>
</dbReference>
<feature type="transmembrane region" description="Helical" evidence="5">
    <location>
        <begin position="21"/>
        <end position="50"/>
    </location>
</feature>
<dbReference type="Proteomes" id="UP001143463">
    <property type="component" value="Unassembled WGS sequence"/>
</dbReference>
<dbReference type="Gene3D" id="1.20.1740.10">
    <property type="entry name" value="Amino acid/polyamine transporter I"/>
    <property type="match status" value="1"/>
</dbReference>
<keyword evidence="2 5" id="KW-0812">Transmembrane</keyword>
<evidence type="ECO:0000256" key="5">
    <source>
        <dbReference type="SAM" id="Phobius"/>
    </source>
</evidence>
<evidence type="ECO:0000259" key="6">
    <source>
        <dbReference type="Pfam" id="PF00324"/>
    </source>
</evidence>
<feature type="transmembrane region" description="Helical" evidence="5">
    <location>
        <begin position="97"/>
        <end position="118"/>
    </location>
</feature>
<feature type="domain" description="Amino acid permease/ SLC12A" evidence="6">
    <location>
        <begin position="39"/>
        <end position="439"/>
    </location>
</feature>
<feature type="transmembrane region" description="Helical" evidence="5">
    <location>
        <begin position="138"/>
        <end position="156"/>
    </location>
</feature>
<feature type="transmembrane region" description="Helical" evidence="5">
    <location>
        <begin position="165"/>
        <end position="186"/>
    </location>
</feature>
<proteinExistence type="predicted"/>
<dbReference type="PANTHER" id="PTHR42770:SF16">
    <property type="entry name" value="AMINO ACID PERMEASE"/>
    <property type="match status" value="1"/>
</dbReference>
<dbReference type="AlphaFoldDB" id="A0A9W6UFZ2"/>
<reference evidence="7" key="2">
    <citation type="submission" date="2023-01" db="EMBL/GenBank/DDBJ databases">
        <authorList>
            <person name="Sun Q."/>
            <person name="Evtushenko L."/>
        </authorList>
    </citation>
    <scope>NUCLEOTIDE SEQUENCE</scope>
    <source>
        <strain evidence="7">VKM Ac-1069</strain>
    </source>
</reference>
<comment type="caution">
    <text evidence="7">The sequence shown here is derived from an EMBL/GenBank/DDBJ whole genome shotgun (WGS) entry which is preliminary data.</text>
</comment>
<keyword evidence="4 5" id="KW-0472">Membrane</keyword>
<feature type="transmembrane region" description="Helical" evidence="5">
    <location>
        <begin position="442"/>
        <end position="465"/>
    </location>
</feature>
<keyword evidence="8" id="KW-1185">Reference proteome</keyword>
<sequence length="490" mass="50043">MSEQTAPAPTADRGHTLRGSIGVAGIVFLVVAAAAPLTAIGGALPVMLAIGNGPGVPMAFLVVAVVLLVFSVGYAAMSHHVVDAGAFYAYVTRGLGARLGLGAAGLALLTYTAIQAAVYGLATTTLQGLITQYGGPEIPWWVLAAVLIGVVGLLGYRSIDVGAKVLGVLLVLEIAVVAVLAVTILVKGGPEGYSLTSFSPATFFQGGAGIAVMFAVASFVGFEATAIYGEEAREPKRTIPRATYIAVILIGVFYAIASWTIVIAYGPSQVEAAAQADTAGLVFAAAAQYIGPVYADVMAVLLLTSLFAALLAFHNAISRYLYALGRQGVGPETLARTHPRHGSPYVGSLTQSTSAVLLLGVFALAGADPVLTLFTWMSGVATVSVLVLMVLTAVAILVFFARHRVDERVWNTRIAPALGLVGIVFVTVLVLLNFTTLISGSAVLAGVLLAVVAAAFLGGVAVAVVTHPAQSGGVPGHQLGLTPQQALSDD</sequence>
<reference evidence="7" key="1">
    <citation type="journal article" date="2014" name="Int. J. Syst. Evol. Microbiol.">
        <title>Complete genome sequence of Corynebacterium casei LMG S-19264T (=DSM 44701T), isolated from a smear-ripened cheese.</title>
        <authorList>
            <consortium name="US DOE Joint Genome Institute (JGI-PGF)"/>
            <person name="Walter F."/>
            <person name="Albersmeier A."/>
            <person name="Kalinowski J."/>
            <person name="Ruckert C."/>
        </authorList>
    </citation>
    <scope>NUCLEOTIDE SEQUENCE</scope>
    <source>
        <strain evidence="7">VKM Ac-1069</strain>
    </source>
</reference>
<dbReference type="Pfam" id="PF00324">
    <property type="entry name" value="AA_permease"/>
    <property type="match status" value="1"/>
</dbReference>
<feature type="transmembrane region" description="Helical" evidence="5">
    <location>
        <begin position="56"/>
        <end position="76"/>
    </location>
</feature>
<organism evidence="7 8">
    <name type="scientific">Pseudonocardia halophobica</name>
    <dbReference type="NCBI Taxonomy" id="29401"/>
    <lineage>
        <taxon>Bacteria</taxon>
        <taxon>Bacillati</taxon>
        <taxon>Actinomycetota</taxon>
        <taxon>Actinomycetes</taxon>
        <taxon>Pseudonocardiales</taxon>
        <taxon>Pseudonocardiaceae</taxon>
        <taxon>Pseudonocardia</taxon>
    </lineage>
</organism>
<evidence type="ECO:0000313" key="7">
    <source>
        <dbReference type="EMBL" id="GLL15669.1"/>
    </source>
</evidence>
<accession>A0A9W6UFZ2</accession>
<feature type="transmembrane region" description="Helical" evidence="5">
    <location>
        <begin position="413"/>
        <end position="436"/>
    </location>
</feature>
<gene>
    <name evidence="7" type="ORF">GCM10017577_68220</name>
</gene>
<dbReference type="GO" id="GO:0055085">
    <property type="term" value="P:transmembrane transport"/>
    <property type="evidence" value="ECO:0007669"/>
    <property type="project" value="InterPro"/>
</dbReference>
<evidence type="ECO:0000313" key="8">
    <source>
        <dbReference type="Proteomes" id="UP001143463"/>
    </source>
</evidence>
<comment type="subcellular location">
    <subcellularLocation>
        <location evidence="1">Membrane</location>
        <topology evidence="1">Multi-pass membrane protein</topology>
    </subcellularLocation>
</comment>
<protein>
    <submittedName>
        <fullName evidence="7">Amino acid transporter</fullName>
    </submittedName>
</protein>
<feature type="transmembrane region" description="Helical" evidence="5">
    <location>
        <begin position="206"/>
        <end position="229"/>
    </location>
</feature>
<dbReference type="PIRSF" id="PIRSF006060">
    <property type="entry name" value="AA_transporter"/>
    <property type="match status" value="1"/>
</dbReference>
<dbReference type="GO" id="GO:0016020">
    <property type="term" value="C:membrane"/>
    <property type="evidence" value="ECO:0007669"/>
    <property type="project" value="UniProtKB-SubCell"/>
</dbReference>
<feature type="transmembrane region" description="Helical" evidence="5">
    <location>
        <begin position="373"/>
        <end position="401"/>
    </location>
</feature>
<feature type="transmembrane region" description="Helical" evidence="5">
    <location>
        <begin position="297"/>
        <end position="317"/>
    </location>
</feature>
<keyword evidence="3 5" id="KW-1133">Transmembrane helix</keyword>
<dbReference type="PANTHER" id="PTHR42770">
    <property type="entry name" value="AMINO ACID TRANSPORTER-RELATED"/>
    <property type="match status" value="1"/>
</dbReference>
<feature type="transmembrane region" description="Helical" evidence="5">
    <location>
        <begin position="241"/>
        <end position="265"/>
    </location>
</feature>
<evidence type="ECO:0000256" key="4">
    <source>
        <dbReference type="ARBA" id="ARBA00023136"/>
    </source>
</evidence>
<name>A0A9W6UFZ2_9PSEU</name>